<reference evidence="1" key="1">
    <citation type="journal article" date="2020" name="Nature">
        <title>Giant virus diversity and host interactions through global metagenomics.</title>
        <authorList>
            <person name="Schulz F."/>
            <person name="Roux S."/>
            <person name="Paez-Espino D."/>
            <person name="Jungbluth S."/>
            <person name="Walsh D.A."/>
            <person name="Denef V.J."/>
            <person name="McMahon K.D."/>
            <person name="Konstantinidis K.T."/>
            <person name="Eloe-Fadrosh E.A."/>
            <person name="Kyrpides N.C."/>
            <person name="Woyke T."/>
        </authorList>
    </citation>
    <scope>NUCLEOTIDE SEQUENCE</scope>
    <source>
        <strain evidence="1">GVMAG-M-3300021185-45</strain>
    </source>
</reference>
<name>A0A6C0CKB4_9ZZZZ</name>
<organism evidence="1">
    <name type="scientific">viral metagenome</name>
    <dbReference type="NCBI Taxonomy" id="1070528"/>
    <lineage>
        <taxon>unclassified sequences</taxon>
        <taxon>metagenomes</taxon>
        <taxon>organismal metagenomes</taxon>
    </lineage>
</organism>
<accession>A0A6C0CKB4</accession>
<proteinExistence type="predicted"/>
<sequence length="81" mass="9106">MKFSRIIILLLFIFVLFSIFSQKKFTEGFQSSQFDSCRSKGYSKEFCLQTPSSAYGPSSCLCEDGKLGRFIPGFGGKCLCF</sequence>
<protein>
    <submittedName>
        <fullName evidence="1">Uncharacterized protein</fullName>
    </submittedName>
</protein>
<dbReference type="EMBL" id="MN739423">
    <property type="protein sequence ID" value="QHT04119.1"/>
    <property type="molecule type" value="Genomic_DNA"/>
</dbReference>
<dbReference type="AlphaFoldDB" id="A0A6C0CKB4"/>
<evidence type="ECO:0000313" key="1">
    <source>
        <dbReference type="EMBL" id="QHT04119.1"/>
    </source>
</evidence>